<keyword evidence="13" id="KW-0175">Coiled coil</keyword>
<feature type="active site" evidence="11">
    <location>
        <position position="806"/>
    </location>
</feature>
<dbReference type="STRING" id="6336.A0A0V0SMG1"/>
<feature type="region of interest" description="Disordered" evidence="14">
    <location>
        <begin position="162"/>
        <end position="188"/>
    </location>
</feature>
<dbReference type="FunFam" id="3.40.390.10:FF:000028">
    <property type="entry name" value="Zinc metalloproteinase"/>
    <property type="match status" value="1"/>
</dbReference>
<dbReference type="InterPro" id="IPR001623">
    <property type="entry name" value="DnaJ_domain"/>
</dbReference>
<dbReference type="NCBIfam" id="TIGR00714">
    <property type="entry name" value="hscB"/>
    <property type="match status" value="1"/>
</dbReference>
<dbReference type="PROSITE" id="PS50076">
    <property type="entry name" value="DNAJ_2"/>
    <property type="match status" value="1"/>
</dbReference>
<keyword evidence="6 11" id="KW-0862">Zinc</keyword>
<comment type="similarity">
    <text evidence="1">Belongs to the HscB family.</text>
</comment>
<dbReference type="HAMAP" id="MF_00682">
    <property type="entry name" value="HscB"/>
    <property type="match status" value="1"/>
</dbReference>
<feature type="binding site" evidence="11">
    <location>
        <position position="815"/>
    </location>
    <ligand>
        <name>Zn(2+)</name>
        <dbReference type="ChEBI" id="CHEBI:29105"/>
        <note>catalytic</note>
    </ligand>
</feature>
<feature type="domain" description="J" evidence="16">
    <location>
        <begin position="1201"/>
        <end position="1273"/>
    </location>
</feature>
<feature type="domain" description="BHLH" evidence="17">
    <location>
        <begin position="269"/>
        <end position="322"/>
    </location>
</feature>
<keyword evidence="9" id="KW-0143">Chaperone</keyword>
<dbReference type="Pfam" id="PF00431">
    <property type="entry name" value="CUB"/>
    <property type="match status" value="1"/>
</dbReference>
<dbReference type="PROSITE" id="PS50888">
    <property type="entry name" value="BHLH"/>
    <property type="match status" value="1"/>
</dbReference>
<evidence type="ECO:0000256" key="10">
    <source>
        <dbReference type="PROSITE-ProRule" id="PRU00059"/>
    </source>
</evidence>
<dbReference type="CDD" id="cd00041">
    <property type="entry name" value="CUB"/>
    <property type="match status" value="1"/>
</dbReference>
<accession>A0A0V0SMG1</accession>
<dbReference type="SUPFAM" id="SSF47459">
    <property type="entry name" value="HLH, helix-loop-helix DNA-binding domain"/>
    <property type="match status" value="1"/>
</dbReference>
<dbReference type="PANTHER" id="PTHR10127">
    <property type="entry name" value="DISCOIDIN, CUB, EGF, LAMININ , AND ZINC METALLOPROTEASE DOMAIN CONTAINING"/>
    <property type="match status" value="1"/>
</dbReference>
<evidence type="ECO:0000256" key="4">
    <source>
        <dbReference type="ARBA" id="ARBA00022723"/>
    </source>
</evidence>
<dbReference type="SUPFAM" id="SSF49854">
    <property type="entry name" value="Spermadhesin, CUB domain"/>
    <property type="match status" value="1"/>
</dbReference>
<dbReference type="CDD" id="cd11397">
    <property type="entry name" value="bHLHzip_MITF_like"/>
    <property type="match status" value="1"/>
</dbReference>
<keyword evidence="3 11" id="KW-0645">Protease</keyword>
<dbReference type="InterPro" id="IPR011598">
    <property type="entry name" value="bHLH_dom"/>
</dbReference>
<feature type="coiled-coil region" evidence="13">
    <location>
        <begin position="329"/>
        <end position="356"/>
    </location>
</feature>
<dbReference type="OrthoDB" id="5848243at2759"/>
<dbReference type="SUPFAM" id="SSF47144">
    <property type="entry name" value="HSC20 (HSCB), C-terminal oligomerisation domain"/>
    <property type="match status" value="1"/>
</dbReference>
<feature type="compositionally biased region" description="Polar residues" evidence="14">
    <location>
        <begin position="435"/>
        <end position="448"/>
    </location>
</feature>
<dbReference type="Pfam" id="PF01400">
    <property type="entry name" value="Astacin"/>
    <property type="match status" value="1"/>
</dbReference>
<dbReference type="GO" id="GO:0001671">
    <property type="term" value="F:ATPase activator activity"/>
    <property type="evidence" value="ECO:0007669"/>
    <property type="project" value="InterPro"/>
</dbReference>
<keyword evidence="2" id="KW-0245">EGF-like domain</keyword>
<dbReference type="SMART" id="SM00353">
    <property type="entry name" value="HLH"/>
    <property type="match status" value="1"/>
</dbReference>
<feature type="compositionally biased region" description="Polar residues" evidence="14">
    <location>
        <begin position="564"/>
        <end position="577"/>
    </location>
</feature>
<evidence type="ECO:0000313" key="19">
    <source>
        <dbReference type="EMBL" id="KRX28077.1"/>
    </source>
</evidence>
<evidence type="ECO:0000256" key="8">
    <source>
        <dbReference type="ARBA" id="ARBA00023157"/>
    </source>
</evidence>
<evidence type="ECO:0000256" key="7">
    <source>
        <dbReference type="ARBA" id="ARBA00023049"/>
    </source>
</evidence>
<dbReference type="InterPro" id="IPR036638">
    <property type="entry name" value="HLH_DNA-bd_sf"/>
</dbReference>
<name>A0A0V0SMG1_9BILA</name>
<evidence type="ECO:0000256" key="5">
    <source>
        <dbReference type="ARBA" id="ARBA00022801"/>
    </source>
</evidence>
<organism evidence="19 20">
    <name type="scientific">Trichinella nelsoni</name>
    <dbReference type="NCBI Taxonomy" id="6336"/>
    <lineage>
        <taxon>Eukaryota</taxon>
        <taxon>Metazoa</taxon>
        <taxon>Ecdysozoa</taxon>
        <taxon>Nematoda</taxon>
        <taxon>Enoplea</taxon>
        <taxon>Dorylaimia</taxon>
        <taxon>Trichinellida</taxon>
        <taxon>Trichinellidae</taxon>
        <taxon>Trichinella</taxon>
    </lineage>
</organism>
<feature type="compositionally biased region" description="Polar residues" evidence="14">
    <location>
        <begin position="19"/>
        <end position="36"/>
    </location>
</feature>
<evidence type="ECO:0000313" key="20">
    <source>
        <dbReference type="Proteomes" id="UP000054630"/>
    </source>
</evidence>
<comment type="caution">
    <text evidence="10">Lacks conserved residue(s) required for the propagation of feature annotation.</text>
</comment>
<feature type="binding site" evidence="11">
    <location>
        <position position="809"/>
    </location>
    <ligand>
        <name>Zn(2+)</name>
        <dbReference type="ChEBI" id="CHEBI:29105"/>
        <note>catalytic</note>
    </ligand>
</feature>
<dbReference type="InterPro" id="IPR009073">
    <property type="entry name" value="HscB_oligo_C"/>
</dbReference>
<dbReference type="PROSITE" id="PS01180">
    <property type="entry name" value="CUB"/>
    <property type="match status" value="1"/>
</dbReference>
<feature type="compositionally biased region" description="Low complexity" evidence="14">
    <location>
        <begin position="480"/>
        <end position="499"/>
    </location>
</feature>
<evidence type="ECO:0000259" key="18">
    <source>
        <dbReference type="PROSITE" id="PS51864"/>
    </source>
</evidence>
<dbReference type="InterPro" id="IPR024079">
    <property type="entry name" value="MetalloPept_cat_dom_sf"/>
</dbReference>
<evidence type="ECO:0000256" key="3">
    <source>
        <dbReference type="ARBA" id="ARBA00022670"/>
    </source>
</evidence>
<protein>
    <recommendedName>
        <fullName evidence="12">Metalloendopeptidase</fullName>
        <ecNumber evidence="12">3.4.24.-</ecNumber>
    </recommendedName>
</protein>
<dbReference type="GO" id="GO:0046983">
    <property type="term" value="F:protein dimerization activity"/>
    <property type="evidence" value="ECO:0007669"/>
    <property type="project" value="InterPro"/>
</dbReference>
<dbReference type="InterPro" id="IPR036869">
    <property type="entry name" value="J_dom_sf"/>
</dbReference>
<feature type="region of interest" description="Disordered" evidence="14">
    <location>
        <begin position="16"/>
        <end position="40"/>
    </location>
</feature>
<comment type="cofactor">
    <cofactor evidence="11 12">
        <name>Zn(2+)</name>
        <dbReference type="ChEBI" id="CHEBI:29105"/>
    </cofactor>
    <text evidence="11 12">Binds 1 zinc ion per subunit.</text>
</comment>
<feature type="binding site" evidence="11">
    <location>
        <position position="805"/>
    </location>
    <ligand>
        <name>Zn(2+)</name>
        <dbReference type="ChEBI" id="CHEBI:29105"/>
        <note>catalytic</note>
    </ligand>
</feature>
<evidence type="ECO:0000259" key="17">
    <source>
        <dbReference type="PROSITE" id="PS50888"/>
    </source>
</evidence>
<dbReference type="GO" id="GO:0051087">
    <property type="term" value="F:protein-folding chaperone binding"/>
    <property type="evidence" value="ECO:0007669"/>
    <property type="project" value="InterPro"/>
</dbReference>
<dbReference type="PANTHER" id="PTHR10127:SF780">
    <property type="entry name" value="METALLOENDOPEPTIDASE"/>
    <property type="match status" value="1"/>
</dbReference>
<dbReference type="GO" id="GO:0008270">
    <property type="term" value="F:zinc ion binding"/>
    <property type="evidence" value="ECO:0007669"/>
    <property type="project" value="UniProtKB-UniRule"/>
</dbReference>
<proteinExistence type="inferred from homology"/>
<reference evidence="19 20" key="1">
    <citation type="submission" date="2015-01" db="EMBL/GenBank/DDBJ databases">
        <title>Evolution of Trichinella species and genotypes.</title>
        <authorList>
            <person name="Korhonen P.K."/>
            <person name="Edoardo P."/>
            <person name="Giuseppe L.R."/>
            <person name="Gasser R.B."/>
        </authorList>
    </citation>
    <scope>NUCLEOTIDE SEQUENCE [LARGE SCALE GENOMIC DNA]</scope>
    <source>
        <strain evidence="19">ISS37</strain>
    </source>
</reference>
<dbReference type="PRINTS" id="PR00480">
    <property type="entry name" value="ASTACIN"/>
</dbReference>
<dbReference type="InterPro" id="IPR004640">
    <property type="entry name" value="HscB"/>
</dbReference>
<feature type="compositionally biased region" description="Low complexity" evidence="14">
    <location>
        <begin position="554"/>
        <end position="563"/>
    </location>
</feature>
<evidence type="ECO:0000256" key="1">
    <source>
        <dbReference type="ARBA" id="ARBA00010476"/>
    </source>
</evidence>
<dbReference type="EMBL" id="JYDL01000001">
    <property type="protein sequence ID" value="KRX28077.1"/>
    <property type="molecule type" value="Genomic_DNA"/>
</dbReference>
<feature type="compositionally biased region" description="Polar residues" evidence="14">
    <location>
        <begin position="166"/>
        <end position="188"/>
    </location>
</feature>
<dbReference type="GO" id="GO:0006508">
    <property type="term" value="P:proteolysis"/>
    <property type="evidence" value="ECO:0007669"/>
    <property type="project" value="UniProtKB-KW"/>
</dbReference>
<comment type="caution">
    <text evidence="19">The sequence shown here is derived from an EMBL/GenBank/DDBJ whole genome shotgun (WGS) entry which is preliminary data.</text>
</comment>
<dbReference type="SMART" id="SM00235">
    <property type="entry name" value="ZnMc"/>
    <property type="match status" value="1"/>
</dbReference>
<keyword evidence="4 11" id="KW-0479">Metal-binding</keyword>
<dbReference type="SMART" id="SM00271">
    <property type="entry name" value="DnaJ"/>
    <property type="match status" value="1"/>
</dbReference>
<dbReference type="InterPro" id="IPR034035">
    <property type="entry name" value="Astacin-like_dom"/>
</dbReference>
<dbReference type="SUPFAM" id="SSF55486">
    <property type="entry name" value="Metalloproteases ('zincins'), catalytic domain"/>
    <property type="match status" value="1"/>
</dbReference>
<evidence type="ECO:0000256" key="12">
    <source>
        <dbReference type="RuleBase" id="RU361183"/>
    </source>
</evidence>
<evidence type="ECO:0000256" key="6">
    <source>
        <dbReference type="ARBA" id="ARBA00022833"/>
    </source>
</evidence>
<dbReference type="PROSITE" id="PS51864">
    <property type="entry name" value="ASTACIN"/>
    <property type="match status" value="1"/>
</dbReference>
<evidence type="ECO:0000259" key="16">
    <source>
        <dbReference type="PROSITE" id="PS50076"/>
    </source>
</evidence>
<evidence type="ECO:0000256" key="2">
    <source>
        <dbReference type="ARBA" id="ARBA00022536"/>
    </source>
</evidence>
<dbReference type="CDD" id="cd06257">
    <property type="entry name" value="DnaJ"/>
    <property type="match status" value="1"/>
</dbReference>
<dbReference type="InterPro" id="IPR000859">
    <property type="entry name" value="CUB_dom"/>
</dbReference>
<feature type="region of interest" description="Disordered" evidence="14">
    <location>
        <begin position="429"/>
        <end position="448"/>
    </location>
</feature>
<dbReference type="SUPFAM" id="SSF46565">
    <property type="entry name" value="Chaperone J-domain"/>
    <property type="match status" value="1"/>
</dbReference>
<dbReference type="GO" id="GO:0018996">
    <property type="term" value="P:molting cycle, collagen and cuticulin-based cuticle"/>
    <property type="evidence" value="ECO:0007669"/>
    <property type="project" value="UniProtKB-ARBA"/>
</dbReference>
<dbReference type="Proteomes" id="UP000054630">
    <property type="component" value="Unassembled WGS sequence"/>
</dbReference>
<feature type="domain" description="CUB" evidence="15">
    <location>
        <begin position="954"/>
        <end position="1070"/>
    </location>
</feature>
<evidence type="ECO:0000259" key="15">
    <source>
        <dbReference type="PROSITE" id="PS01180"/>
    </source>
</evidence>
<dbReference type="Pfam" id="PF07743">
    <property type="entry name" value="HSCB_C"/>
    <property type="match status" value="1"/>
</dbReference>
<evidence type="ECO:0000256" key="9">
    <source>
        <dbReference type="ARBA" id="ARBA00023186"/>
    </source>
</evidence>
<evidence type="ECO:0000256" key="13">
    <source>
        <dbReference type="SAM" id="Coils"/>
    </source>
</evidence>
<dbReference type="InterPro" id="IPR006026">
    <property type="entry name" value="Peptidase_Metallo"/>
</dbReference>
<evidence type="ECO:0000256" key="11">
    <source>
        <dbReference type="PROSITE-ProRule" id="PRU01211"/>
    </source>
</evidence>
<feature type="region of interest" description="Disordered" evidence="14">
    <location>
        <begin position="471"/>
        <end position="502"/>
    </location>
</feature>
<feature type="region of interest" description="Disordered" evidence="14">
    <location>
        <begin position="554"/>
        <end position="577"/>
    </location>
</feature>
<keyword evidence="7 11" id="KW-0482">Metalloprotease</keyword>
<dbReference type="SMART" id="SM00042">
    <property type="entry name" value="CUB"/>
    <property type="match status" value="1"/>
</dbReference>
<dbReference type="InterPro" id="IPR001506">
    <property type="entry name" value="Peptidase_M12A"/>
</dbReference>
<dbReference type="Gene3D" id="1.10.287.110">
    <property type="entry name" value="DnaJ domain"/>
    <property type="match status" value="1"/>
</dbReference>
<feature type="domain" description="Peptidase M12A" evidence="18">
    <location>
        <begin position="712"/>
        <end position="913"/>
    </location>
</feature>
<dbReference type="Gene3D" id="2.60.120.290">
    <property type="entry name" value="Spermadhesin, CUB domain"/>
    <property type="match status" value="1"/>
</dbReference>
<evidence type="ECO:0000256" key="14">
    <source>
        <dbReference type="SAM" id="MobiDB-lite"/>
    </source>
</evidence>
<keyword evidence="8" id="KW-1015">Disulfide bond</keyword>
<dbReference type="Gene3D" id="4.10.280.10">
    <property type="entry name" value="Helix-loop-helix DNA-binding domain"/>
    <property type="match status" value="1"/>
</dbReference>
<dbReference type="GO" id="GO:0051259">
    <property type="term" value="P:protein complex oligomerization"/>
    <property type="evidence" value="ECO:0007669"/>
    <property type="project" value="InterPro"/>
</dbReference>
<dbReference type="Pfam" id="PF00010">
    <property type="entry name" value="HLH"/>
    <property type="match status" value="1"/>
</dbReference>
<dbReference type="InterPro" id="IPR036386">
    <property type="entry name" value="HscB_C_sf"/>
</dbReference>
<dbReference type="Gene3D" id="3.40.390.10">
    <property type="entry name" value="Collagenase (Catalytic Domain)"/>
    <property type="match status" value="1"/>
</dbReference>
<dbReference type="Gene3D" id="1.20.1280.20">
    <property type="entry name" value="HscB, C-terminal domain"/>
    <property type="match status" value="1"/>
</dbReference>
<sequence length="1394" mass="156814">MQSRIVPKLQVVRERAISERQTSQTNSSSKPSTTAANGGKAKTSRAFSVASASSPAFASLPVRFSSTRVVHLQPQYLRVAHIGGAQFCIFFVHVNSNKESIAEWRSALLSSSLPTSLNHSRCLKNVPYSNNISKSSRDGGVGRVNTAKSAFTFAQSSLIGDGGGNSSPVTPHSPPQYTDSPRSASFTSAQSELDDIIIDEILSMEDDIQQNTRGSHPCSGNLESLLSEGRVQYSTRKVSSSAPSTSSLDADIFGHDDMIREQESMRDRRKKDIHNMIERRRRYNINDRIKELSTLLPKSCTEEMKLNKGSILKASVDYIRQLRKDQERLYQLLQKQMALEAENKRLSNRNQDLEEQMRLHGLLPDHTVGMDTVGLGSRSTYGGKQMKVESSLEGDYPFNVSPTSQFTCADYSSSSVLAGRGVGGHHSFLDRSSPCFRTTTPLSPDSAGSSDCAYTGLPLLHEQALFSAGVGGHGSGSGSGSMQQQQQQAAAAVATAHSTISRTDSNPLQELSIDIGSSDSFTVPVCRNHRHRHSPPHFPTSAVDPLLLSESRLSGSGSKISSSPDVQWDSSTFSPEPQEQMDFSAVVSIWETISFNDGIFFSDKLGKTLGRRTTNFPYDLFSSDHLNHVKLALNKLMLLADQSFYPDKYTENEIISATENLDKTFLSNDAEKLQVNSEADLLFEGDILLTPVQANQILDDHMPFVKRKLLKRSLEKNLQKRWQGGVIKYRFHNSIAEENHALIRQALQFWQSHTCMRFVFDENANSEDHLLFFRGGGCYSMVGRYGGVQVVSIGSGCEYLGIISHEVGHAMGLWHQQSRPDADSYIRIRPENVMKGALYNFLKRNTNQVTTMDVPYDLGSVMHYGPTAFTRDYTQRTIVTLKPGYQRTIGQREHPSFLDVEIINRAYCEQSCPRKLPCQNGGYTHPRSCAECICPDGLGGIYCDRNERSQGAQCGGIISAPKFPEWFEITSPNYPNTYKDGQICSWLIKADPGARITAEFVGPMEFFCSETCKDYVEVKNSSDLRPTGMRFCCTEKPVTPIWSDGNQMVIIFKTTSGYPHIGFKAKVQQFFSHKITIFNIDDFKMKPTTSSSTTHYNFDHIYQSYCSTYCRIVDTLVVVDSLQSHLRCMWFAKSISKLSNFHTNMQCIIEHFLFQQCDESCIYRHVEKVNCWHCHSLRDCISDPFFCRTCSFVQPPIQCKNYFDFFGLEPSYNLDVSVLTSRFRSLQSRLHPDRFTQKSENERKFSEQQASLINDAYSILLKPYPRAVYMLELMGEKISDGDERSTGVSSQFLMHIFELNEMLEDCEIESRSSLIALRQKVAADVEQCELSLIDEFDRKNVTEAKRLTIEMKYNLNLLENIDKKLINVRIKVSLITKLRKNSNHTVHVPPLQYK</sequence>
<keyword evidence="5 11" id="KW-0378">Hydrolase</keyword>
<keyword evidence="20" id="KW-1185">Reference proteome</keyword>
<dbReference type="GO" id="GO:0044571">
    <property type="term" value="P:[2Fe-2S] cluster assembly"/>
    <property type="evidence" value="ECO:0007669"/>
    <property type="project" value="InterPro"/>
</dbReference>
<dbReference type="InterPro" id="IPR035914">
    <property type="entry name" value="Sperma_CUB_dom_sf"/>
</dbReference>
<dbReference type="CDD" id="cd04280">
    <property type="entry name" value="ZnMc_astacin_like"/>
    <property type="match status" value="1"/>
</dbReference>
<gene>
    <name evidence="19" type="primary">nas-36</name>
    <name evidence="19" type="ORF">T07_9295</name>
</gene>
<dbReference type="GO" id="GO:0004222">
    <property type="term" value="F:metalloendopeptidase activity"/>
    <property type="evidence" value="ECO:0007669"/>
    <property type="project" value="UniProtKB-UniRule"/>
</dbReference>
<dbReference type="EC" id="3.4.24.-" evidence="12"/>